<feature type="region of interest" description="Disordered" evidence="1">
    <location>
        <begin position="18"/>
        <end position="38"/>
    </location>
</feature>
<name>A0A0C3PBA8_PISTI</name>
<reference evidence="2 3" key="1">
    <citation type="submission" date="2014-04" db="EMBL/GenBank/DDBJ databases">
        <authorList>
            <consortium name="DOE Joint Genome Institute"/>
            <person name="Kuo A."/>
            <person name="Kohler A."/>
            <person name="Costa M.D."/>
            <person name="Nagy L.G."/>
            <person name="Floudas D."/>
            <person name="Copeland A."/>
            <person name="Barry K.W."/>
            <person name="Cichocki N."/>
            <person name="Veneault-Fourrey C."/>
            <person name="LaButti K."/>
            <person name="Lindquist E.A."/>
            <person name="Lipzen A."/>
            <person name="Lundell T."/>
            <person name="Morin E."/>
            <person name="Murat C."/>
            <person name="Sun H."/>
            <person name="Tunlid A."/>
            <person name="Henrissat B."/>
            <person name="Grigoriev I.V."/>
            <person name="Hibbett D.S."/>
            <person name="Martin F."/>
            <person name="Nordberg H.P."/>
            <person name="Cantor M.N."/>
            <person name="Hua S.X."/>
        </authorList>
    </citation>
    <scope>NUCLEOTIDE SEQUENCE [LARGE SCALE GENOMIC DNA]</scope>
    <source>
        <strain evidence="2 3">Marx 270</strain>
    </source>
</reference>
<gene>
    <name evidence="2" type="ORF">M404DRAFT_9093</name>
</gene>
<dbReference type="AlphaFoldDB" id="A0A0C3PBA8"/>
<accession>A0A0C3PBA8</accession>
<keyword evidence="3" id="KW-1185">Reference proteome</keyword>
<evidence type="ECO:0000313" key="2">
    <source>
        <dbReference type="EMBL" id="KIO04954.1"/>
    </source>
</evidence>
<dbReference type="OrthoDB" id="2637024at2759"/>
<dbReference type="InParanoid" id="A0A0C3PBA8"/>
<protein>
    <submittedName>
        <fullName evidence="2">Uncharacterized protein</fullName>
    </submittedName>
</protein>
<evidence type="ECO:0000256" key="1">
    <source>
        <dbReference type="SAM" id="MobiDB-lite"/>
    </source>
</evidence>
<sequence>MSLMCDLALTTARKFLTKGGGSEDWQGSKSGFDSPRGNKIQMHQLRYSSRVEIRSLTAQGASEKPGIGSSKYIFQMSQRSRWVREGDSAGGKRARPGRRKTVWIEQGEVEYNSLGHSFQFDEVGFEKILSGTGAKCGMSSLSCWLFRGIFDNGEEHANNCGENNEYFALDEGAVQEKDIDTIAVVKRHDRIFRVDHLHTIAHVSNFNVREGVTEILSSSGCFLILQEGGYDNWPRAVAIGSPTAHARLISCWDFSVVNSFFAASSSSTHTKGDERIFAAFEDTTCLDGTIGWSMACILAKTMYREESLTMIFRHAFGFWPEPEDPVWCNDPPGTTGTSGEANCCAIPGGFMLQGHSGRIVRWSGVIVDVDVDVDVAPNVWQRRFHPYARVKPSARERVTAVLYTSDDDNLLSNEQGFVPSYQTAVPDSPSSIIARNLDDAVNVMHSVDDPRRKPGMSILVVDLALLMCRKPPSTA</sequence>
<reference evidence="3" key="2">
    <citation type="submission" date="2015-01" db="EMBL/GenBank/DDBJ databases">
        <title>Evolutionary Origins and Diversification of the Mycorrhizal Mutualists.</title>
        <authorList>
            <consortium name="DOE Joint Genome Institute"/>
            <consortium name="Mycorrhizal Genomics Consortium"/>
            <person name="Kohler A."/>
            <person name="Kuo A."/>
            <person name="Nagy L.G."/>
            <person name="Floudas D."/>
            <person name="Copeland A."/>
            <person name="Barry K.W."/>
            <person name="Cichocki N."/>
            <person name="Veneault-Fourrey C."/>
            <person name="LaButti K."/>
            <person name="Lindquist E.A."/>
            <person name="Lipzen A."/>
            <person name="Lundell T."/>
            <person name="Morin E."/>
            <person name="Murat C."/>
            <person name="Riley R."/>
            <person name="Ohm R."/>
            <person name="Sun H."/>
            <person name="Tunlid A."/>
            <person name="Henrissat B."/>
            <person name="Grigoriev I.V."/>
            <person name="Hibbett D.S."/>
            <person name="Martin F."/>
        </authorList>
    </citation>
    <scope>NUCLEOTIDE SEQUENCE [LARGE SCALE GENOMIC DNA]</scope>
    <source>
        <strain evidence="3">Marx 270</strain>
    </source>
</reference>
<proteinExistence type="predicted"/>
<evidence type="ECO:0000313" key="3">
    <source>
        <dbReference type="Proteomes" id="UP000054217"/>
    </source>
</evidence>
<dbReference type="HOGENOM" id="CLU_575050_0_0_1"/>
<dbReference type="Proteomes" id="UP000054217">
    <property type="component" value="Unassembled WGS sequence"/>
</dbReference>
<dbReference type="EMBL" id="KN831968">
    <property type="protein sequence ID" value="KIO04954.1"/>
    <property type="molecule type" value="Genomic_DNA"/>
</dbReference>
<organism evidence="2 3">
    <name type="scientific">Pisolithus tinctorius Marx 270</name>
    <dbReference type="NCBI Taxonomy" id="870435"/>
    <lineage>
        <taxon>Eukaryota</taxon>
        <taxon>Fungi</taxon>
        <taxon>Dikarya</taxon>
        <taxon>Basidiomycota</taxon>
        <taxon>Agaricomycotina</taxon>
        <taxon>Agaricomycetes</taxon>
        <taxon>Agaricomycetidae</taxon>
        <taxon>Boletales</taxon>
        <taxon>Sclerodermatineae</taxon>
        <taxon>Pisolithaceae</taxon>
        <taxon>Pisolithus</taxon>
    </lineage>
</organism>